<accession>A0A8H4GI97</accession>
<proteinExistence type="predicted"/>
<evidence type="ECO:0000313" key="4">
    <source>
        <dbReference type="Proteomes" id="UP000653565"/>
    </source>
</evidence>
<feature type="transmembrane region" description="Helical" evidence="2">
    <location>
        <begin position="272"/>
        <end position="292"/>
    </location>
</feature>
<keyword evidence="4" id="KW-1185">Reference proteome</keyword>
<dbReference type="Proteomes" id="UP000653565">
    <property type="component" value="Unassembled WGS sequence"/>
</dbReference>
<feature type="transmembrane region" description="Helical" evidence="2">
    <location>
        <begin position="208"/>
        <end position="232"/>
    </location>
</feature>
<dbReference type="InterPro" id="IPR040410">
    <property type="entry name" value="UPF0658_Golgi"/>
</dbReference>
<keyword evidence="2" id="KW-0472">Membrane</keyword>
<dbReference type="GO" id="GO:0005794">
    <property type="term" value="C:Golgi apparatus"/>
    <property type="evidence" value="ECO:0007669"/>
    <property type="project" value="TreeGrafter"/>
</dbReference>
<protein>
    <submittedName>
        <fullName evidence="3">Uncharacterized protein</fullName>
    </submittedName>
</protein>
<feature type="region of interest" description="Disordered" evidence="1">
    <location>
        <begin position="351"/>
        <end position="370"/>
    </location>
</feature>
<dbReference type="OrthoDB" id="2448307at2759"/>
<evidence type="ECO:0000313" key="3">
    <source>
        <dbReference type="EMBL" id="KAF4227418.1"/>
    </source>
</evidence>
<dbReference type="PANTHER" id="PTHR34391">
    <property type="entry name" value="UPF0658 GOLGI APPARATUS MEMBRANE PROTEIN C1952.10C-RELATED"/>
    <property type="match status" value="1"/>
</dbReference>
<feature type="transmembrane region" description="Helical" evidence="2">
    <location>
        <begin position="129"/>
        <end position="147"/>
    </location>
</feature>
<evidence type="ECO:0000256" key="2">
    <source>
        <dbReference type="SAM" id="Phobius"/>
    </source>
</evidence>
<sequence>MMQHSDPGVAKTTLHPPTRADPPQCRPFSKSALSIGRYIDLDDFPSSTDHVHNDLGHVTSSKKKRVYLRSKHIMDTVVWYHGDPRNPGYRWDREDEATLRIRSFLGLYIFALLYELALSYDALRRKNTFQLVGLCICNLGLFIYGIIQMREIRETVTESTYRIELILVPVFLGVGTAIMAFVTWKLRAEFSWSIYKDISADLRMNRRYTVYQVYIALLKFDWFFIFGTQLQILLSIQDFNNEEFMINAAMVPVAIITLALAAFFCRREKRKSLVIVMLFMVAILTSIIRTMFQMYRLTDSSGLSAFKTSLTLFAAIATFLISSTLVNSVWCMLNFSKGLKDYVKQLRSRQPVSHPSGARGSEINSRFVIN</sequence>
<name>A0A8H4GI97_9EURO</name>
<gene>
    <name evidence="3" type="ORF">CNMCM6805_003030</name>
</gene>
<evidence type="ECO:0000256" key="1">
    <source>
        <dbReference type="SAM" id="MobiDB-lite"/>
    </source>
</evidence>
<dbReference type="PANTHER" id="PTHR34391:SF1">
    <property type="entry name" value="UPF0658 GOLGI APPARATUS MEMBRANE PROTEIN C1952.10C-RELATED"/>
    <property type="match status" value="1"/>
</dbReference>
<reference evidence="3" key="2">
    <citation type="submission" date="2020-04" db="EMBL/GenBank/DDBJ databases">
        <authorList>
            <person name="Santos R.A.C."/>
            <person name="Steenwyk J.L."/>
            <person name="Rivero-Menendez O."/>
            <person name="Mead M.E."/>
            <person name="Silva L.P."/>
            <person name="Bastos R.W."/>
            <person name="Alastruey-Izquierdo A."/>
            <person name="Goldman G.H."/>
            <person name="Rokas A."/>
        </authorList>
    </citation>
    <scope>NUCLEOTIDE SEQUENCE</scope>
    <source>
        <strain evidence="3">CNM-CM6805</strain>
    </source>
</reference>
<feature type="transmembrane region" description="Helical" evidence="2">
    <location>
        <begin position="167"/>
        <end position="187"/>
    </location>
</feature>
<reference evidence="3" key="1">
    <citation type="journal article" date="2020" name="bioRxiv">
        <title>Genomic and phenotypic heterogeneity of clinical isolates of the human pathogens Aspergillus fumigatus, Aspergillus lentulus and Aspergillus fumigatiaffinis.</title>
        <authorList>
            <person name="dos Santos R.A.C."/>
            <person name="Steenwyk J.L."/>
            <person name="Rivero-Menendez O."/>
            <person name="Mead M.E."/>
            <person name="Silva L.P."/>
            <person name="Bastos R.W."/>
            <person name="Alastruey-Izquierdo A."/>
            <person name="Goldman G.H."/>
            <person name="Rokas A."/>
        </authorList>
    </citation>
    <scope>NUCLEOTIDE SEQUENCE</scope>
    <source>
        <strain evidence="3">CNM-CM6805</strain>
    </source>
</reference>
<keyword evidence="2" id="KW-1133">Transmembrane helix</keyword>
<feature type="transmembrane region" description="Helical" evidence="2">
    <location>
        <begin position="312"/>
        <end position="335"/>
    </location>
</feature>
<feature type="region of interest" description="Disordered" evidence="1">
    <location>
        <begin position="1"/>
        <end position="26"/>
    </location>
</feature>
<comment type="caution">
    <text evidence="3">The sequence shown here is derived from an EMBL/GenBank/DDBJ whole genome shotgun (WGS) entry which is preliminary data.</text>
</comment>
<organism evidence="3 4">
    <name type="scientific">Aspergillus fumigatiaffinis</name>
    <dbReference type="NCBI Taxonomy" id="340414"/>
    <lineage>
        <taxon>Eukaryota</taxon>
        <taxon>Fungi</taxon>
        <taxon>Dikarya</taxon>
        <taxon>Ascomycota</taxon>
        <taxon>Pezizomycotina</taxon>
        <taxon>Eurotiomycetes</taxon>
        <taxon>Eurotiomycetidae</taxon>
        <taxon>Eurotiales</taxon>
        <taxon>Aspergillaceae</taxon>
        <taxon>Aspergillus</taxon>
        <taxon>Aspergillus subgen. Fumigati</taxon>
    </lineage>
</organism>
<feature type="transmembrane region" description="Helical" evidence="2">
    <location>
        <begin position="99"/>
        <end position="117"/>
    </location>
</feature>
<keyword evidence="2" id="KW-0812">Transmembrane</keyword>
<dbReference type="AlphaFoldDB" id="A0A8H4GI97"/>
<dbReference type="EMBL" id="JAAAPX010000181">
    <property type="protein sequence ID" value="KAF4227418.1"/>
    <property type="molecule type" value="Genomic_DNA"/>
</dbReference>
<feature type="transmembrane region" description="Helical" evidence="2">
    <location>
        <begin position="244"/>
        <end position="265"/>
    </location>
</feature>